<organism evidence="8 9">
    <name type="scientific">Kocuria marina subsp. indica</name>
    <dbReference type="NCBI Taxonomy" id="1049583"/>
    <lineage>
        <taxon>Bacteria</taxon>
        <taxon>Bacillati</taxon>
        <taxon>Actinomycetota</taxon>
        <taxon>Actinomycetes</taxon>
        <taxon>Micrococcales</taxon>
        <taxon>Micrococcaceae</taxon>
        <taxon>Kocuria</taxon>
    </lineage>
</organism>
<dbReference type="AlphaFoldDB" id="A0A6N9QXD9"/>
<keyword evidence="5" id="KW-0411">Iron-sulfur</keyword>
<keyword evidence="2" id="KW-0479">Metal-binding</keyword>
<feature type="compositionally biased region" description="Basic residues" evidence="6">
    <location>
        <begin position="21"/>
        <end position="32"/>
    </location>
</feature>
<accession>A0A6N9QXD9</accession>
<evidence type="ECO:0000259" key="7">
    <source>
        <dbReference type="PROSITE" id="PS51296"/>
    </source>
</evidence>
<evidence type="ECO:0000256" key="3">
    <source>
        <dbReference type="ARBA" id="ARBA00023002"/>
    </source>
</evidence>
<dbReference type="SUPFAM" id="SSF50022">
    <property type="entry name" value="ISP domain"/>
    <property type="match status" value="1"/>
</dbReference>
<keyword evidence="3" id="KW-0560">Oxidoreductase</keyword>
<feature type="region of interest" description="Disordered" evidence="6">
    <location>
        <begin position="1"/>
        <end position="48"/>
    </location>
</feature>
<dbReference type="GO" id="GO:0016705">
    <property type="term" value="F:oxidoreductase activity, acting on paired donors, with incorporation or reduction of molecular oxygen"/>
    <property type="evidence" value="ECO:0007669"/>
    <property type="project" value="UniProtKB-ARBA"/>
</dbReference>
<evidence type="ECO:0000256" key="1">
    <source>
        <dbReference type="ARBA" id="ARBA00022714"/>
    </source>
</evidence>
<reference evidence="8 9" key="1">
    <citation type="submission" date="2019-11" db="EMBL/GenBank/DDBJ databases">
        <title>Draft genome sequence of Kocuria indica DP-K7, a methyl red degrading Actinobacterium.</title>
        <authorList>
            <person name="Kumaran S."/>
            <person name="Tischler D."/>
            <person name="Ngo A.C.R."/>
            <person name="Schultes F."/>
        </authorList>
    </citation>
    <scope>NUCLEOTIDE SEQUENCE [LARGE SCALE GENOMIC DNA]</scope>
    <source>
        <strain evidence="8 9">DP-K7</strain>
    </source>
</reference>
<comment type="caution">
    <text evidence="8">The sequence shown here is derived from an EMBL/GenBank/DDBJ whole genome shotgun (WGS) entry which is preliminary data.</text>
</comment>
<dbReference type="GO" id="GO:0051537">
    <property type="term" value="F:2 iron, 2 sulfur cluster binding"/>
    <property type="evidence" value="ECO:0007669"/>
    <property type="project" value="UniProtKB-KW"/>
</dbReference>
<evidence type="ECO:0000313" key="9">
    <source>
        <dbReference type="Proteomes" id="UP000471026"/>
    </source>
</evidence>
<dbReference type="InterPro" id="IPR017941">
    <property type="entry name" value="Rieske_2Fe-2S"/>
</dbReference>
<evidence type="ECO:0000256" key="2">
    <source>
        <dbReference type="ARBA" id="ARBA00022723"/>
    </source>
</evidence>
<dbReference type="GO" id="GO:0004497">
    <property type="term" value="F:monooxygenase activity"/>
    <property type="evidence" value="ECO:0007669"/>
    <property type="project" value="UniProtKB-ARBA"/>
</dbReference>
<dbReference type="EMBL" id="WMHZ01000002">
    <property type="protein sequence ID" value="NDO77078.1"/>
    <property type="molecule type" value="Genomic_DNA"/>
</dbReference>
<dbReference type="PANTHER" id="PTHR43756:SF5">
    <property type="entry name" value="CHOLINE MONOOXYGENASE, CHLOROPLASTIC"/>
    <property type="match status" value="1"/>
</dbReference>
<sequence>MPFGRRRGARPRERAGQCGRAGRRERRRRARSHCPDPGRPLVRPEETTDDWERITEVSAVAEPLDFVTARSSAGPVLVTRDADGELHVLSNTCPHQQATVCRQAEGRAESFECPNHYWVFGPDGRFLGSRLALAAGRQLPHDPAKDLPAAAVDVVDGWVVARFD</sequence>
<dbReference type="InterPro" id="IPR036922">
    <property type="entry name" value="Rieske_2Fe-2S_sf"/>
</dbReference>
<dbReference type="PROSITE" id="PS51296">
    <property type="entry name" value="RIESKE"/>
    <property type="match status" value="1"/>
</dbReference>
<keyword evidence="4" id="KW-0408">Iron</keyword>
<proteinExistence type="predicted"/>
<feature type="domain" description="Rieske" evidence="7">
    <location>
        <begin position="51"/>
        <end position="161"/>
    </location>
</feature>
<name>A0A6N9QXD9_9MICC</name>
<gene>
    <name evidence="8" type="ORF">GKZ75_02210</name>
</gene>
<dbReference type="PANTHER" id="PTHR43756">
    <property type="entry name" value="CHOLINE MONOOXYGENASE, CHLOROPLASTIC"/>
    <property type="match status" value="1"/>
</dbReference>
<keyword evidence="1" id="KW-0001">2Fe-2S</keyword>
<evidence type="ECO:0000256" key="4">
    <source>
        <dbReference type="ARBA" id="ARBA00023004"/>
    </source>
</evidence>
<evidence type="ECO:0000256" key="5">
    <source>
        <dbReference type="ARBA" id="ARBA00023014"/>
    </source>
</evidence>
<dbReference type="Proteomes" id="UP000471026">
    <property type="component" value="Unassembled WGS sequence"/>
</dbReference>
<dbReference type="Pfam" id="PF00355">
    <property type="entry name" value="Rieske"/>
    <property type="match status" value="1"/>
</dbReference>
<protein>
    <submittedName>
        <fullName evidence="8">Rieske 2Fe-2S domain-containing protein</fullName>
    </submittedName>
</protein>
<dbReference type="InterPro" id="IPR001663">
    <property type="entry name" value="Rng_hydr_dOase-A"/>
</dbReference>
<evidence type="ECO:0000313" key="8">
    <source>
        <dbReference type="EMBL" id="NDO77078.1"/>
    </source>
</evidence>
<dbReference type="GO" id="GO:0046872">
    <property type="term" value="F:metal ion binding"/>
    <property type="evidence" value="ECO:0007669"/>
    <property type="project" value="UniProtKB-KW"/>
</dbReference>
<dbReference type="Gene3D" id="2.102.10.10">
    <property type="entry name" value="Rieske [2Fe-2S] iron-sulphur domain"/>
    <property type="match status" value="1"/>
</dbReference>
<dbReference type="PRINTS" id="PR00090">
    <property type="entry name" value="RNGDIOXGNASE"/>
</dbReference>
<evidence type="ECO:0000256" key="6">
    <source>
        <dbReference type="SAM" id="MobiDB-lite"/>
    </source>
</evidence>